<protein>
    <recommendedName>
        <fullName evidence="1">DUF7448 domain-containing protein</fullName>
    </recommendedName>
</protein>
<evidence type="ECO:0000313" key="2">
    <source>
        <dbReference type="EMBL" id="CAB4129100.1"/>
    </source>
</evidence>
<name>A0A6J5L8N1_9CAUD</name>
<reference evidence="2" key="1">
    <citation type="submission" date="2020-04" db="EMBL/GenBank/DDBJ databases">
        <authorList>
            <person name="Chiriac C."/>
            <person name="Salcher M."/>
            <person name="Ghai R."/>
            <person name="Kavagutti S V."/>
        </authorList>
    </citation>
    <scope>NUCLEOTIDE SEQUENCE</scope>
</reference>
<sequence>MSYYDEYCEVSVLKGKTLSSVYTDGTEEILFETVDGDIYKMYHSQDCCESVYIESIVGDLSDLEGEEILVAEANENLFDILKNIGKEEDNRDDSYTWTFYKFATRKGYVDIRWYGSSNGYYSESVDFVKVKGEV</sequence>
<organism evidence="2">
    <name type="scientific">uncultured Caudovirales phage</name>
    <dbReference type="NCBI Taxonomy" id="2100421"/>
    <lineage>
        <taxon>Viruses</taxon>
        <taxon>Duplodnaviria</taxon>
        <taxon>Heunggongvirae</taxon>
        <taxon>Uroviricota</taxon>
        <taxon>Caudoviricetes</taxon>
        <taxon>Peduoviridae</taxon>
        <taxon>Maltschvirus</taxon>
        <taxon>Maltschvirus maltsch</taxon>
    </lineage>
</organism>
<dbReference type="Pfam" id="PF24240">
    <property type="entry name" value="DUF7448"/>
    <property type="match status" value="1"/>
</dbReference>
<gene>
    <name evidence="2" type="ORF">UFOVP112_198</name>
</gene>
<feature type="domain" description="DUF7448" evidence="1">
    <location>
        <begin position="13"/>
        <end position="127"/>
    </location>
</feature>
<evidence type="ECO:0000259" key="1">
    <source>
        <dbReference type="Pfam" id="PF24240"/>
    </source>
</evidence>
<dbReference type="EMBL" id="LR796233">
    <property type="protein sequence ID" value="CAB4129100.1"/>
    <property type="molecule type" value="Genomic_DNA"/>
</dbReference>
<accession>A0A6J5L8N1</accession>
<dbReference type="InterPro" id="IPR055871">
    <property type="entry name" value="DUF7448"/>
</dbReference>
<proteinExistence type="predicted"/>